<sequence length="39" mass="4305">PFLLQRIFELSEGRSLRSNIALVKNNARLAADIAVALHS</sequence>
<organism evidence="6 7">
    <name type="scientific">Vibrio marinisediminis</name>
    <dbReference type="NCBI Taxonomy" id="2758441"/>
    <lineage>
        <taxon>Bacteria</taxon>
        <taxon>Pseudomonadati</taxon>
        <taxon>Pseudomonadota</taxon>
        <taxon>Gammaproteobacteria</taxon>
        <taxon>Vibrionales</taxon>
        <taxon>Vibrionaceae</taxon>
        <taxon>Vibrio</taxon>
    </lineage>
</organism>
<dbReference type="GO" id="GO:0004730">
    <property type="term" value="F:pseudouridylate synthase activity"/>
    <property type="evidence" value="ECO:0007669"/>
    <property type="project" value="InterPro"/>
</dbReference>
<dbReference type="AlphaFoldDB" id="A0A7W2FV02"/>
<comment type="caution">
    <text evidence="6">The sequence shown here is derived from an EMBL/GenBank/DDBJ whole genome shotgun (WGS) entry which is preliminary data.</text>
</comment>
<keyword evidence="3" id="KW-0464">Manganese</keyword>
<gene>
    <name evidence="6" type="ORF">H2O73_20565</name>
</gene>
<protein>
    <submittedName>
        <fullName evidence="6">Pseudouridine-5'-phosphate glycosidase</fullName>
    </submittedName>
</protein>
<dbReference type="Proteomes" id="UP000571701">
    <property type="component" value="Unassembled WGS sequence"/>
</dbReference>
<keyword evidence="7" id="KW-1185">Reference proteome</keyword>
<dbReference type="GO" id="GO:0046872">
    <property type="term" value="F:metal ion binding"/>
    <property type="evidence" value="ECO:0007669"/>
    <property type="project" value="UniProtKB-KW"/>
</dbReference>
<dbReference type="PANTHER" id="PTHR42909:SF1">
    <property type="entry name" value="CARBOHYDRATE KINASE PFKB DOMAIN-CONTAINING PROTEIN"/>
    <property type="match status" value="1"/>
</dbReference>
<keyword evidence="1" id="KW-0479">Metal-binding</keyword>
<keyword evidence="4" id="KW-0456">Lyase</keyword>
<name>A0A7W2FV02_9VIBR</name>
<dbReference type="InterPro" id="IPR022830">
    <property type="entry name" value="Indigdn_synthA-like"/>
</dbReference>
<evidence type="ECO:0000256" key="3">
    <source>
        <dbReference type="ARBA" id="ARBA00023211"/>
    </source>
</evidence>
<evidence type="ECO:0000256" key="4">
    <source>
        <dbReference type="ARBA" id="ARBA00023239"/>
    </source>
</evidence>
<keyword evidence="2" id="KW-0378">Hydrolase</keyword>
<evidence type="ECO:0000256" key="5">
    <source>
        <dbReference type="ARBA" id="ARBA00023295"/>
    </source>
</evidence>
<dbReference type="SUPFAM" id="SSF110581">
    <property type="entry name" value="Indigoidine synthase A-like"/>
    <property type="match status" value="1"/>
</dbReference>
<dbReference type="InterPro" id="IPR007342">
    <property type="entry name" value="PsuG"/>
</dbReference>
<feature type="non-terminal residue" evidence="6">
    <location>
        <position position="1"/>
    </location>
</feature>
<reference evidence="6 7" key="1">
    <citation type="submission" date="2020-07" db="EMBL/GenBank/DDBJ databases">
        <title>Vibrio marinisediminis sp. nov., isolated from marine sediment.</title>
        <authorList>
            <person name="Ji X."/>
        </authorList>
    </citation>
    <scope>NUCLEOTIDE SEQUENCE [LARGE SCALE GENOMIC DNA]</scope>
    <source>
        <strain evidence="6 7">404</strain>
    </source>
</reference>
<dbReference type="Gene3D" id="3.40.1790.10">
    <property type="entry name" value="Indigoidine synthase domain"/>
    <property type="match status" value="1"/>
</dbReference>
<keyword evidence="5 6" id="KW-0326">Glycosidase</keyword>
<evidence type="ECO:0000313" key="6">
    <source>
        <dbReference type="EMBL" id="MBA5764744.1"/>
    </source>
</evidence>
<proteinExistence type="predicted"/>
<dbReference type="PANTHER" id="PTHR42909">
    <property type="entry name" value="ZGC:136858"/>
    <property type="match status" value="1"/>
</dbReference>
<evidence type="ECO:0000256" key="2">
    <source>
        <dbReference type="ARBA" id="ARBA00022801"/>
    </source>
</evidence>
<evidence type="ECO:0000256" key="1">
    <source>
        <dbReference type="ARBA" id="ARBA00022723"/>
    </source>
</evidence>
<dbReference type="EMBL" id="JACFYF010000116">
    <property type="protein sequence ID" value="MBA5764744.1"/>
    <property type="molecule type" value="Genomic_DNA"/>
</dbReference>
<dbReference type="GO" id="GO:0005737">
    <property type="term" value="C:cytoplasm"/>
    <property type="evidence" value="ECO:0007669"/>
    <property type="project" value="TreeGrafter"/>
</dbReference>
<dbReference type="GO" id="GO:0016798">
    <property type="term" value="F:hydrolase activity, acting on glycosyl bonds"/>
    <property type="evidence" value="ECO:0007669"/>
    <property type="project" value="UniProtKB-KW"/>
</dbReference>
<accession>A0A7W2FV02</accession>
<evidence type="ECO:0000313" key="7">
    <source>
        <dbReference type="Proteomes" id="UP000571701"/>
    </source>
</evidence>
<dbReference type="Pfam" id="PF04227">
    <property type="entry name" value="Indigoidine_A"/>
    <property type="match status" value="1"/>
</dbReference>